<dbReference type="AlphaFoldDB" id="A0A139PW87"/>
<comment type="caution">
    <text evidence="1">The sequence shown here is derived from an EMBL/GenBank/DDBJ whole genome shotgun (WGS) entry which is preliminary data.</text>
</comment>
<organism evidence="1 2">
    <name type="scientific">Streptococcus oralis</name>
    <dbReference type="NCBI Taxonomy" id="1303"/>
    <lineage>
        <taxon>Bacteria</taxon>
        <taxon>Bacillati</taxon>
        <taxon>Bacillota</taxon>
        <taxon>Bacilli</taxon>
        <taxon>Lactobacillales</taxon>
        <taxon>Streptococcaceae</taxon>
        <taxon>Streptococcus</taxon>
    </lineage>
</organism>
<evidence type="ECO:0000313" key="1">
    <source>
        <dbReference type="EMBL" id="KXT94431.1"/>
    </source>
</evidence>
<dbReference type="EMBL" id="LQNZ01000113">
    <property type="protein sequence ID" value="KXT94431.1"/>
    <property type="molecule type" value="Genomic_DNA"/>
</dbReference>
<dbReference type="PATRIC" id="fig|1303.82.peg.1321"/>
<accession>A0A139PW87</accession>
<evidence type="ECO:0000313" key="2">
    <source>
        <dbReference type="Proteomes" id="UP000072363"/>
    </source>
</evidence>
<proteinExistence type="predicted"/>
<dbReference type="Proteomes" id="UP000072363">
    <property type="component" value="Unassembled WGS sequence"/>
</dbReference>
<sequence>MKISQYFILLAPFSFQKIKNFGIIVKDSQGSKKEFDLL</sequence>
<gene>
    <name evidence="1" type="ORF">SORDD27_01229</name>
</gene>
<name>A0A139PW87_STROR</name>
<reference evidence="1 2" key="1">
    <citation type="submission" date="2016-01" db="EMBL/GenBank/DDBJ databases">
        <title>Highly variable Streptococcus oralis are common among viridans streptococci isolated from primates.</title>
        <authorList>
            <person name="Denapaite D."/>
            <person name="Rieger M."/>
            <person name="Koendgen S."/>
            <person name="Brueckner R."/>
            <person name="Ochigava I."/>
            <person name="Kappeler P."/>
            <person name="Maetz-Rensing K."/>
            <person name="Leendertz F."/>
            <person name="Hakenbeck R."/>
        </authorList>
    </citation>
    <scope>NUCLEOTIDE SEQUENCE [LARGE SCALE GENOMIC DNA]</scope>
    <source>
        <strain evidence="1 2">DD27</strain>
    </source>
</reference>
<protein>
    <submittedName>
        <fullName evidence="1">Uncharacterized protein</fullName>
    </submittedName>
</protein>